<dbReference type="EMBL" id="QREV01000008">
    <property type="protein sequence ID" value="RDU50244.1"/>
    <property type="molecule type" value="Genomic_DNA"/>
</dbReference>
<proteinExistence type="predicted"/>
<dbReference type="SUPFAM" id="SSF53041">
    <property type="entry name" value="Resolvase-like"/>
    <property type="match status" value="1"/>
</dbReference>
<dbReference type="InterPro" id="IPR050639">
    <property type="entry name" value="SSR_resolvase"/>
</dbReference>
<feature type="domain" description="Resolvase/invertase-type recombinase catalytic" evidence="1">
    <location>
        <begin position="3"/>
        <end position="154"/>
    </location>
</feature>
<sequence length="210" mass="23941">MKTAVIYARVSSVTDRQSTERQVNDLKKYAEFAELQITNIFEEKVSGAKRNEERPVLTECLDFCIANKVDILLTSELSRLGRNSFEVLETVKRLIDAKVNLYIQKEQFLLLDNEGKPSTFAPVMIATLSTCAELERENIKFRLNSGRAQYIEHGGKLGRKAGSFKTMEQKKEEYKKVISNLRAGKSIRDVAKLNDVSVSTVQRLKKEFNL</sequence>
<evidence type="ECO:0000313" key="3">
    <source>
        <dbReference type="EMBL" id="RDU50244.1"/>
    </source>
</evidence>
<reference evidence="2 5" key="2">
    <citation type="submission" date="2020-08" db="EMBL/GenBank/DDBJ databases">
        <title>Genome public.</title>
        <authorList>
            <person name="Liu C."/>
            <person name="Sun Q."/>
        </authorList>
    </citation>
    <scope>NUCLEOTIDE SEQUENCE [LARGE SCALE GENOMIC DNA]</scope>
    <source>
        <strain evidence="2 5">426_9</strain>
    </source>
</reference>
<evidence type="ECO:0000313" key="4">
    <source>
        <dbReference type="Proteomes" id="UP000256321"/>
    </source>
</evidence>
<reference evidence="3 4" key="1">
    <citation type="submission" date="2018-07" db="EMBL/GenBank/DDBJ databases">
        <title>Parabacteroides acidifaciens nov. sp., isolated from human feces.</title>
        <authorList>
            <person name="Wang Y.J."/>
        </authorList>
    </citation>
    <scope>NUCLEOTIDE SEQUENCE [LARGE SCALE GENOMIC DNA]</scope>
    <source>
        <strain evidence="3 4">426-9</strain>
    </source>
</reference>
<evidence type="ECO:0000313" key="2">
    <source>
        <dbReference type="EMBL" id="MBC8601143.1"/>
    </source>
</evidence>
<dbReference type="RefSeq" id="WP_115498664.1">
    <property type="nucleotide sequence ID" value="NZ_JACRTI010000008.1"/>
</dbReference>
<dbReference type="AlphaFoldDB" id="A0A3D8HGW7"/>
<name>A0A3D8HGW7_9BACT</name>
<accession>A0A3D8HGW7</accession>
<dbReference type="GO" id="GO:0003677">
    <property type="term" value="F:DNA binding"/>
    <property type="evidence" value="ECO:0007669"/>
    <property type="project" value="InterPro"/>
</dbReference>
<protein>
    <submittedName>
        <fullName evidence="3">DNA resolvase</fullName>
    </submittedName>
    <submittedName>
        <fullName evidence="2">Recombinase family protein</fullName>
    </submittedName>
</protein>
<dbReference type="Gene3D" id="1.10.10.60">
    <property type="entry name" value="Homeodomain-like"/>
    <property type="match status" value="1"/>
</dbReference>
<dbReference type="Proteomes" id="UP000629596">
    <property type="component" value="Unassembled WGS sequence"/>
</dbReference>
<dbReference type="Pfam" id="PF00239">
    <property type="entry name" value="Resolvase"/>
    <property type="match status" value="1"/>
</dbReference>
<dbReference type="GO" id="GO:0000150">
    <property type="term" value="F:DNA strand exchange activity"/>
    <property type="evidence" value="ECO:0007669"/>
    <property type="project" value="InterPro"/>
</dbReference>
<dbReference type="PANTHER" id="PTHR30461">
    <property type="entry name" value="DNA-INVERTASE FROM LAMBDOID PROPHAGE"/>
    <property type="match status" value="1"/>
</dbReference>
<keyword evidence="5" id="KW-1185">Reference proteome</keyword>
<evidence type="ECO:0000313" key="5">
    <source>
        <dbReference type="Proteomes" id="UP000629596"/>
    </source>
</evidence>
<dbReference type="Proteomes" id="UP000256321">
    <property type="component" value="Unassembled WGS sequence"/>
</dbReference>
<organism evidence="3 4">
    <name type="scientific">Parabacteroides acidifaciens</name>
    <dbReference type="NCBI Taxonomy" id="2290935"/>
    <lineage>
        <taxon>Bacteria</taxon>
        <taxon>Pseudomonadati</taxon>
        <taxon>Bacteroidota</taxon>
        <taxon>Bacteroidia</taxon>
        <taxon>Bacteroidales</taxon>
        <taxon>Tannerellaceae</taxon>
        <taxon>Parabacteroides</taxon>
    </lineage>
</organism>
<dbReference type="InterPro" id="IPR006119">
    <property type="entry name" value="Resolv_N"/>
</dbReference>
<dbReference type="InterPro" id="IPR036162">
    <property type="entry name" value="Resolvase-like_N_sf"/>
</dbReference>
<comment type="caution">
    <text evidence="3">The sequence shown here is derived from an EMBL/GenBank/DDBJ whole genome shotgun (WGS) entry which is preliminary data.</text>
</comment>
<dbReference type="EMBL" id="JACRTI010000008">
    <property type="protein sequence ID" value="MBC8601143.1"/>
    <property type="molecule type" value="Genomic_DNA"/>
</dbReference>
<dbReference type="Gene3D" id="3.40.50.1390">
    <property type="entry name" value="Resolvase, N-terminal catalytic domain"/>
    <property type="match status" value="1"/>
</dbReference>
<evidence type="ECO:0000259" key="1">
    <source>
        <dbReference type="PROSITE" id="PS51736"/>
    </source>
</evidence>
<dbReference type="PANTHER" id="PTHR30461:SF19">
    <property type="entry name" value="SITE-SPECIFIC RECOMBINASE RESOLVASE FAMILY"/>
    <property type="match status" value="1"/>
</dbReference>
<dbReference type="PROSITE" id="PS51736">
    <property type="entry name" value="RECOMBINASES_3"/>
    <property type="match status" value="1"/>
</dbReference>
<dbReference type="CDD" id="cd03768">
    <property type="entry name" value="SR_ResInv"/>
    <property type="match status" value="1"/>
</dbReference>
<gene>
    <name evidence="3" type="ORF">DWU89_05460</name>
    <name evidence="2" type="ORF">H8784_05335</name>
</gene>
<dbReference type="SMART" id="SM00857">
    <property type="entry name" value="Resolvase"/>
    <property type="match status" value="1"/>
</dbReference>